<reference evidence="4 5" key="1">
    <citation type="submission" date="2020-08" db="EMBL/GenBank/DDBJ databases">
        <title>Genomic Encyclopedia of Type Strains, Phase IV (KMG-IV): sequencing the most valuable type-strain genomes for metagenomic binning, comparative biology and taxonomic classification.</title>
        <authorList>
            <person name="Goeker M."/>
        </authorList>
    </citation>
    <scope>NUCLEOTIDE SEQUENCE [LARGE SCALE GENOMIC DNA]</scope>
    <source>
        <strain evidence="4 5">DSM 103526</strain>
    </source>
</reference>
<dbReference type="PANTHER" id="PTHR43479:SF11">
    <property type="entry name" value="ACREF_ENVCD OPERON REPRESSOR-RELATED"/>
    <property type="match status" value="1"/>
</dbReference>
<organism evidence="4 5">
    <name type="scientific">Anaerosolibacter carboniphilus</name>
    <dbReference type="NCBI Taxonomy" id="1417629"/>
    <lineage>
        <taxon>Bacteria</taxon>
        <taxon>Bacillati</taxon>
        <taxon>Bacillota</taxon>
        <taxon>Clostridia</taxon>
        <taxon>Peptostreptococcales</taxon>
        <taxon>Thermotaleaceae</taxon>
        <taxon>Anaerosolibacter</taxon>
    </lineage>
</organism>
<accession>A0A841KW47</accession>
<keyword evidence="5" id="KW-1185">Reference proteome</keyword>
<feature type="DNA-binding region" description="H-T-H motif" evidence="2">
    <location>
        <begin position="30"/>
        <end position="49"/>
    </location>
</feature>
<dbReference type="PANTHER" id="PTHR43479">
    <property type="entry name" value="ACREF/ENVCD OPERON REPRESSOR-RELATED"/>
    <property type="match status" value="1"/>
</dbReference>
<dbReference type="InterPro" id="IPR009057">
    <property type="entry name" value="Homeodomain-like_sf"/>
</dbReference>
<dbReference type="RefSeq" id="WP_184307815.1">
    <property type="nucleotide sequence ID" value="NZ_JACHEN010000002.1"/>
</dbReference>
<evidence type="ECO:0000256" key="1">
    <source>
        <dbReference type="ARBA" id="ARBA00023125"/>
    </source>
</evidence>
<evidence type="ECO:0000259" key="3">
    <source>
        <dbReference type="PROSITE" id="PS50977"/>
    </source>
</evidence>
<gene>
    <name evidence="4" type="ORF">HNQ80_000489</name>
</gene>
<dbReference type="EMBL" id="JACHEN010000002">
    <property type="protein sequence ID" value="MBB6214409.1"/>
    <property type="molecule type" value="Genomic_DNA"/>
</dbReference>
<proteinExistence type="predicted"/>
<feature type="domain" description="HTH tetR-type" evidence="3">
    <location>
        <begin position="7"/>
        <end position="67"/>
    </location>
</feature>
<dbReference type="GO" id="GO:0003677">
    <property type="term" value="F:DNA binding"/>
    <property type="evidence" value="ECO:0007669"/>
    <property type="project" value="UniProtKB-UniRule"/>
</dbReference>
<evidence type="ECO:0000313" key="4">
    <source>
        <dbReference type="EMBL" id="MBB6214409.1"/>
    </source>
</evidence>
<protein>
    <recommendedName>
        <fullName evidence="3">HTH tetR-type domain-containing protein</fullName>
    </recommendedName>
</protein>
<dbReference type="PROSITE" id="PS50977">
    <property type="entry name" value="HTH_TETR_2"/>
    <property type="match status" value="1"/>
</dbReference>
<evidence type="ECO:0000313" key="5">
    <source>
        <dbReference type="Proteomes" id="UP000579281"/>
    </source>
</evidence>
<dbReference type="InterPro" id="IPR001647">
    <property type="entry name" value="HTH_TetR"/>
</dbReference>
<dbReference type="AlphaFoldDB" id="A0A841KW47"/>
<comment type="caution">
    <text evidence="4">The sequence shown here is derived from an EMBL/GenBank/DDBJ whole genome shotgun (WGS) entry which is preliminary data.</text>
</comment>
<dbReference type="InterPro" id="IPR050624">
    <property type="entry name" value="HTH-type_Tx_Regulator"/>
</dbReference>
<dbReference type="Pfam" id="PF00440">
    <property type="entry name" value="TetR_N"/>
    <property type="match status" value="1"/>
</dbReference>
<dbReference type="SUPFAM" id="SSF46689">
    <property type="entry name" value="Homeodomain-like"/>
    <property type="match status" value="1"/>
</dbReference>
<dbReference type="Gene3D" id="1.10.357.10">
    <property type="entry name" value="Tetracycline Repressor, domain 2"/>
    <property type="match status" value="1"/>
</dbReference>
<dbReference type="Proteomes" id="UP000579281">
    <property type="component" value="Unassembled WGS sequence"/>
</dbReference>
<name>A0A841KW47_9FIRM</name>
<keyword evidence="1 2" id="KW-0238">DNA-binding</keyword>
<evidence type="ECO:0000256" key="2">
    <source>
        <dbReference type="PROSITE-ProRule" id="PRU00335"/>
    </source>
</evidence>
<sequence>MVQYKKDEIKDRIDGAALKIFAEKGYRDTKISEIGEWAGVSIGNIYRYYKSKDEIFDANVPGNFLEIVKKLLWSKISAIKETDAKFVEQSESFWLVNHEVIQFMVDHREHMLIVFHKNTGTKYENAKRELVEFLLHALQVIHPIQYGQFLAENKQELVIRLIYENLIHMTLCILRDTKNIEEVRQHLKSIHSYHMFGIISLFR</sequence>
<dbReference type="PRINTS" id="PR00455">
    <property type="entry name" value="HTHTETR"/>
</dbReference>